<feature type="compositionally biased region" description="Pro residues" evidence="2">
    <location>
        <begin position="433"/>
        <end position="451"/>
    </location>
</feature>
<dbReference type="SMART" id="SM00721">
    <property type="entry name" value="BAR"/>
    <property type="match status" value="1"/>
</dbReference>
<feature type="coiled-coil region" evidence="1">
    <location>
        <begin position="174"/>
        <end position="201"/>
    </location>
</feature>
<dbReference type="GO" id="GO:0005737">
    <property type="term" value="C:cytoplasm"/>
    <property type="evidence" value="ECO:0007669"/>
    <property type="project" value="InterPro"/>
</dbReference>
<accession>A0A507B630</accession>
<dbReference type="PROSITE" id="PS51021">
    <property type="entry name" value="BAR"/>
    <property type="match status" value="1"/>
</dbReference>
<evidence type="ECO:0000313" key="4">
    <source>
        <dbReference type="EMBL" id="TPX12819.1"/>
    </source>
</evidence>
<feature type="compositionally biased region" description="Polar residues" evidence="2">
    <location>
        <begin position="402"/>
        <end position="419"/>
    </location>
</feature>
<keyword evidence="1" id="KW-0175">Coiled coil</keyword>
<name>A0A507B630_9PEZI</name>
<dbReference type="RefSeq" id="XP_030994530.1">
    <property type="nucleotide sequence ID" value="XM_031141361.1"/>
</dbReference>
<evidence type="ECO:0000256" key="2">
    <source>
        <dbReference type="SAM" id="MobiDB-lite"/>
    </source>
</evidence>
<dbReference type="SUPFAM" id="SSF103657">
    <property type="entry name" value="BAR/IMD domain-like"/>
    <property type="match status" value="1"/>
</dbReference>
<evidence type="ECO:0000313" key="5">
    <source>
        <dbReference type="Proteomes" id="UP000319257"/>
    </source>
</evidence>
<dbReference type="InterPro" id="IPR027267">
    <property type="entry name" value="AH/BAR_dom_sf"/>
</dbReference>
<reference evidence="4 5" key="1">
    <citation type="submission" date="2019-06" db="EMBL/GenBank/DDBJ databases">
        <title>Draft genome sequence of the filamentous fungus Phialemoniopsis curvata isolated from diesel fuel.</title>
        <authorList>
            <person name="Varaljay V.A."/>
            <person name="Lyon W.J."/>
            <person name="Crouch A.L."/>
            <person name="Drake C.E."/>
            <person name="Hollomon J.M."/>
            <person name="Nadeau L.J."/>
            <person name="Nunn H.S."/>
            <person name="Stevenson B.S."/>
            <person name="Bojanowski C.L."/>
            <person name="Crookes-Goodson W.J."/>
        </authorList>
    </citation>
    <scope>NUCLEOTIDE SEQUENCE [LARGE SCALE GENOMIC DNA]</scope>
    <source>
        <strain evidence="4 5">D216</strain>
    </source>
</reference>
<proteinExistence type="predicted"/>
<dbReference type="AlphaFoldDB" id="A0A507B630"/>
<comment type="caution">
    <text evidence="4">The sequence shown here is derived from an EMBL/GenBank/DDBJ whole genome shotgun (WGS) entry which is preliminary data.</text>
</comment>
<feature type="compositionally biased region" description="Gly residues" evidence="2">
    <location>
        <begin position="422"/>
        <end position="431"/>
    </location>
</feature>
<dbReference type="InterPro" id="IPR004148">
    <property type="entry name" value="BAR_dom"/>
</dbReference>
<feature type="compositionally biased region" description="Polar residues" evidence="2">
    <location>
        <begin position="259"/>
        <end position="282"/>
    </location>
</feature>
<evidence type="ECO:0000256" key="1">
    <source>
        <dbReference type="SAM" id="Coils"/>
    </source>
</evidence>
<organism evidence="4 5">
    <name type="scientific">Thyridium curvatum</name>
    <dbReference type="NCBI Taxonomy" id="1093900"/>
    <lineage>
        <taxon>Eukaryota</taxon>
        <taxon>Fungi</taxon>
        <taxon>Dikarya</taxon>
        <taxon>Ascomycota</taxon>
        <taxon>Pezizomycotina</taxon>
        <taxon>Sordariomycetes</taxon>
        <taxon>Sordariomycetidae</taxon>
        <taxon>Thyridiales</taxon>
        <taxon>Thyridiaceae</taxon>
        <taxon>Thyridium</taxon>
    </lineage>
</organism>
<dbReference type="STRING" id="1093900.A0A507B630"/>
<keyword evidence="5" id="KW-1185">Reference proteome</keyword>
<feature type="region of interest" description="Disordered" evidence="2">
    <location>
        <begin position="256"/>
        <end position="336"/>
    </location>
</feature>
<dbReference type="Pfam" id="PF03114">
    <property type="entry name" value="BAR"/>
    <property type="match status" value="1"/>
</dbReference>
<evidence type="ECO:0000259" key="3">
    <source>
        <dbReference type="PROSITE" id="PS51021"/>
    </source>
</evidence>
<feature type="domain" description="BAR" evidence="3">
    <location>
        <begin position="15"/>
        <end position="247"/>
    </location>
</feature>
<dbReference type="OrthoDB" id="14167at2759"/>
<gene>
    <name evidence="4" type="ORF">E0L32_006699</name>
</gene>
<dbReference type="Gene3D" id="1.20.1270.60">
    <property type="entry name" value="Arfaptin homology (AH) domain/BAR domain"/>
    <property type="match status" value="1"/>
</dbReference>
<dbReference type="InParanoid" id="A0A507B630"/>
<dbReference type="CDD" id="cd07593">
    <property type="entry name" value="BAR_MUG137_fungi"/>
    <property type="match status" value="1"/>
</dbReference>
<dbReference type="Proteomes" id="UP000319257">
    <property type="component" value="Unassembled WGS sequence"/>
</dbReference>
<feature type="region of interest" description="Disordered" evidence="2">
    <location>
        <begin position="352"/>
        <end position="458"/>
    </location>
</feature>
<dbReference type="EMBL" id="SKBQ01000039">
    <property type="protein sequence ID" value="TPX12819.1"/>
    <property type="molecule type" value="Genomic_DNA"/>
</dbReference>
<dbReference type="GeneID" id="41974146"/>
<protein>
    <recommendedName>
        <fullName evidence="3">BAR domain-containing protein</fullName>
    </recommendedName>
</protein>
<sequence>MNITKKIDRAFQRVGEKMGGGAQTSMSDDFKMLEIETNLRHDGMERLQKSTNVYVKSISRRCDGSEDKEKGLPVSLLGRTFVSHGEDFGPDSEFGNCLIALGRANDRMGSFQESFATDAATLWLDSIERNLAMMKDYQYSASQTARKKLENRRLTYDSTMSKMQKARRDDIRIEEELRTNKAKYEESSEDVMQRMQDIQETEAESLQDLTGFLEAELEYHERCAEELRKVRQNWAMSMDGYTKPQYNGYATPERKLTTRSRSNTARSWTNPLSRTSSNTNVYNDPEPEPVRIAIRSSSRQSNYAPEIPTRPAMGRANTYAPGAPADRARANSGASTPVYSQNVTALRAGLRPVSTNMPSGAAAAGTPRNHHGGGGGDVFADDGGEDTASGSGSPEWGERSASPATSYGSLSRSSTNNLLPPSGGGGGGGGVRKPPPPPPPSRAKKPAPPVPARRDLGY</sequence>